<dbReference type="PANTHER" id="PTHR45663">
    <property type="entry name" value="GEO12009P1"/>
    <property type="match status" value="1"/>
</dbReference>
<dbReference type="PROSITE" id="PS51352">
    <property type="entry name" value="THIOREDOXIN_2"/>
    <property type="match status" value="1"/>
</dbReference>
<evidence type="ECO:0000259" key="8">
    <source>
        <dbReference type="PROSITE" id="PS51352"/>
    </source>
</evidence>
<reference evidence="9" key="1">
    <citation type="submission" date="2022-10" db="EMBL/GenBank/DDBJ databases">
        <title>The complete genomes of actinobacterial strains from the NBC collection.</title>
        <authorList>
            <person name="Joergensen T.S."/>
            <person name="Alvarez Arevalo M."/>
            <person name="Sterndorff E.B."/>
            <person name="Faurdal D."/>
            <person name="Vuksanovic O."/>
            <person name="Mourched A.-S."/>
            <person name="Charusanti P."/>
            <person name="Shaw S."/>
            <person name="Blin K."/>
            <person name="Weber T."/>
        </authorList>
    </citation>
    <scope>NUCLEOTIDE SEQUENCE</scope>
    <source>
        <strain evidence="9">NBC_00283</strain>
    </source>
</reference>
<keyword evidence="2" id="KW-0813">Transport</keyword>
<name>A0ABZ1RX88_9ACTN</name>
<gene>
    <name evidence="9" type="primary">trxA</name>
    <name evidence="9" type="ORF">OHU17_34595</name>
</gene>
<dbReference type="Proteomes" id="UP001432075">
    <property type="component" value="Chromosome"/>
</dbReference>
<evidence type="ECO:0000256" key="1">
    <source>
        <dbReference type="ARBA" id="ARBA00008987"/>
    </source>
</evidence>
<dbReference type="SUPFAM" id="SSF52833">
    <property type="entry name" value="Thioredoxin-like"/>
    <property type="match status" value="1"/>
</dbReference>
<dbReference type="InterPro" id="IPR017937">
    <property type="entry name" value="Thioredoxin_CS"/>
</dbReference>
<dbReference type="RefSeq" id="WP_328777582.1">
    <property type="nucleotide sequence ID" value="NZ_CP108057.1"/>
</dbReference>
<keyword evidence="3" id="KW-0249">Electron transport</keyword>
<evidence type="ECO:0000256" key="2">
    <source>
        <dbReference type="ARBA" id="ARBA00022448"/>
    </source>
</evidence>
<keyword evidence="5" id="KW-0676">Redox-active center</keyword>
<sequence>MSSVTDANFQRAVVKSKKPVVVLFTADWCGPCRQVAPRLEGIAQQHPELLGAKLNVDENPATAAKYGIRSLPTMVVFQNGKVAKTITGVKSATALEKDLVKFMTQAR</sequence>
<evidence type="ECO:0000256" key="6">
    <source>
        <dbReference type="NCBIfam" id="TIGR01068"/>
    </source>
</evidence>
<keyword evidence="10" id="KW-1185">Reference proteome</keyword>
<dbReference type="PROSITE" id="PS00194">
    <property type="entry name" value="THIOREDOXIN_1"/>
    <property type="match status" value="1"/>
</dbReference>
<dbReference type="Gene3D" id="3.40.30.10">
    <property type="entry name" value="Glutaredoxin"/>
    <property type="match status" value="1"/>
</dbReference>
<dbReference type="PRINTS" id="PR00421">
    <property type="entry name" value="THIOREDOXIN"/>
</dbReference>
<evidence type="ECO:0000256" key="7">
    <source>
        <dbReference type="PIRNR" id="PIRNR000077"/>
    </source>
</evidence>
<proteinExistence type="inferred from homology"/>
<organism evidence="9 10">
    <name type="scientific">Streptomyces goshikiensis</name>
    <dbReference type="NCBI Taxonomy" id="1942"/>
    <lineage>
        <taxon>Bacteria</taxon>
        <taxon>Bacillati</taxon>
        <taxon>Actinomycetota</taxon>
        <taxon>Actinomycetes</taxon>
        <taxon>Kitasatosporales</taxon>
        <taxon>Streptomycetaceae</taxon>
        <taxon>Streptomyces</taxon>
    </lineage>
</organism>
<evidence type="ECO:0000256" key="5">
    <source>
        <dbReference type="ARBA" id="ARBA00023284"/>
    </source>
</evidence>
<comment type="similarity">
    <text evidence="1 7">Belongs to the thioredoxin family.</text>
</comment>
<feature type="domain" description="Thioredoxin" evidence="8">
    <location>
        <begin position="1"/>
        <end position="105"/>
    </location>
</feature>
<accession>A0ABZ1RX88</accession>
<protein>
    <recommendedName>
        <fullName evidence="6 7">Thioredoxin</fullName>
    </recommendedName>
</protein>
<dbReference type="InterPro" id="IPR013766">
    <property type="entry name" value="Thioredoxin_domain"/>
</dbReference>
<dbReference type="InterPro" id="IPR036249">
    <property type="entry name" value="Thioredoxin-like_sf"/>
</dbReference>
<dbReference type="EMBL" id="CP108057">
    <property type="protein sequence ID" value="WUO51124.1"/>
    <property type="molecule type" value="Genomic_DNA"/>
</dbReference>
<dbReference type="CDD" id="cd02947">
    <property type="entry name" value="TRX_family"/>
    <property type="match status" value="1"/>
</dbReference>
<dbReference type="InterPro" id="IPR005746">
    <property type="entry name" value="Thioredoxin"/>
</dbReference>
<evidence type="ECO:0000256" key="3">
    <source>
        <dbReference type="ARBA" id="ARBA00022982"/>
    </source>
</evidence>
<dbReference type="PANTHER" id="PTHR45663:SF11">
    <property type="entry name" value="GEO12009P1"/>
    <property type="match status" value="1"/>
</dbReference>
<dbReference type="NCBIfam" id="TIGR01068">
    <property type="entry name" value="thioredoxin"/>
    <property type="match status" value="1"/>
</dbReference>
<keyword evidence="4" id="KW-1015">Disulfide bond</keyword>
<evidence type="ECO:0000313" key="10">
    <source>
        <dbReference type="Proteomes" id="UP001432075"/>
    </source>
</evidence>
<evidence type="ECO:0000256" key="4">
    <source>
        <dbReference type="ARBA" id="ARBA00023157"/>
    </source>
</evidence>
<dbReference type="PIRSF" id="PIRSF000077">
    <property type="entry name" value="Thioredoxin"/>
    <property type="match status" value="1"/>
</dbReference>
<evidence type="ECO:0000313" key="9">
    <source>
        <dbReference type="EMBL" id="WUO51124.1"/>
    </source>
</evidence>
<dbReference type="Pfam" id="PF00085">
    <property type="entry name" value="Thioredoxin"/>
    <property type="match status" value="1"/>
</dbReference>